<evidence type="ECO:0000313" key="4">
    <source>
        <dbReference type="EMBL" id="VGO21604.1"/>
    </source>
</evidence>
<dbReference type="Gene3D" id="3.40.630.10">
    <property type="entry name" value="Zn peptidases"/>
    <property type="match status" value="1"/>
</dbReference>
<keyword evidence="5" id="KW-1185">Reference proteome</keyword>
<gene>
    <name evidence="4" type="primary">ywaD_2</name>
    <name evidence="4" type="ORF">SCARR_03678</name>
</gene>
<keyword evidence="1" id="KW-0472">Membrane</keyword>
<dbReference type="GO" id="GO:0008235">
    <property type="term" value="F:metalloexopeptidase activity"/>
    <property type="evidence" value="ECO:0007669"/>
    <property type="project" value="InterPro"/>
</dbReference>
<dbReference type="EMBL" id="CAAHFH010000002">
    <property type="protein sequence ID" value="VGO21604.1"/>
    <property type="molecule type" value="Genomic_DNA"/>
</dbReference>
<reference evidence="4 5" key="1">
    <citation type="submission" date="2019-04" db="EMBL/GenBank/DDBJ databases">
        <authorList>
            <person name="Van Vliet M D."/>
        </authorList>
    </citation>
    <scope>NUCLEOTIDE SEQUENCE [LARGE SCALE GENOMIC DNA]</scope>
    <source>
        <strain evidence="4 5">F21</strain>
    </source>
</reference>
<evidence type="ECO:0000313" key="5">
    <source>
        <dbReference type="Proteomes" id="UP000346198"/>
    </source>
</evidence>
<keyword evidence="2" id="KW-0732">Signal</keyword>
<dbReference type="AlphaFoldDB" id="A0A6C2UQM8"/>
<dbReference type="SUPFAM" id="SSF53187">
    <property type="entry name" value="Zn-dependent exopeptidases"/>
    <property type="match status" value="1"/>
</dbReference>
<keyword evidence="4" id="KW-0645">Protease</keyword>
<keyword evidence="1" id="KW-0812">Transmembrane</keyword>
<keyword evidence="1" id="KW-1133">Transmembrane helix</keyword>
<dbReference type="InterPro" id="IPR045175">
    <property type="entry name" value="M28_fam"/>
</dbReference>
<evidence type="ECO:0000256" key="2">
    <source>
        <dbReference type="SAM" id="SignalP"/>
    </source>
</evidence>
<name>A0A6C2UQM8_9BACT</name>
<evidence type="ECO:0000256" key="1">
    <source>
        <dbReference type="SAM" id="Phobius"/>
    </source>
</evidence>
<dbReference type="PANTHER" id="PTHR12147:SF26">
    <property type="entry name" value="PEPTIDASE M28 DOMAIN-CONTAINING PROTEIN"/>
    <property type="match status" value="1"/>
</dbReference>
<accession>A0A6C2UQM8</accession>
<protein>
    <submittedName>
        <fullName evidence="4">Aminopeptidase YwaD</fullName>
    </submittedName>
</protein>
<keyword evidence="4" id="KW-0378">Hydrolase</keyword>
<organism evidence="4 5">
    <name type="scientific">Pontiella sulfatireligans</name>
    <dbReference type="NCBI Taxonomy" id="2750658"/>
    <lineage>
        <taxon>Bacteria</taxon>
        <taxon>Pseudomonadati</taxon>
        <taxon>Kiritimatiellota</taxon>
        <taxon>Kiritimatiellia</taxon>
        <taxon>Kiritimatiellales</taxon>
        <taxon>Pontiellaceae</taxon>
        <taxon>Pontiella</taxon>
    </lineage>
</organism>
<proteinExistence type="predicted"/>
<dbReference type="PANTHER" id="PTHR12147">
    <property type="entry name" value="METALLOPEPTIDASE M28 FAMILY MEMBER"/>
    <property type="match status" value="1"/>
</dbReference>
<dbReference type="GO" id="GO:0004177">
    <property type="term" value="F:aminopeptidase activity"/>
    <property type="evidence" value="ECO:0007669"/>
    <property type="project" value="UniProtKB-KW"/>
</dbReference>
<keyword evidence="4" id="KW-0031">Aminopeptidase</keyword>
<evidence type="ECO:0000259" key="3">
    <source>
        <dbReference type="Pfam" id="PF04389"/>
    </source>
</evidence>
<dbReference type="InterPro" id="IPR007484">
    <property type="entry name" value="Peptidase_M28"/>
</dbReference>
<dbReference type="Proteomes" id="UP000346198">
    <property type="component" value="Unassembled WGS sequence"/>
</dbReference>
<feature type="chain" id="PRO_5025551302" evidence="2">
    <location>
        <begin position="21"/>
        <end position="358"/>
    </location>
</feature>
<dbReference type="RefSeq" id="WP_136063051.1">
    <property type="nucleotide sequence ID" value="NZ_CAAHFH010000002.1"/>
</dbReference>
<feature type="domain" description="Peptidase M28" evidence="3">
    <location>
        <begin position="104"/>
        <end position="292"/>
    </location>
</feature>
<feature type="transmembrane region" description="Helical" evidence="1">
    <location>
        <begin position="337"/>
        <end position="356"/>
    </location>
</feature>
<dbReference type="Pfam" id="PF04389">
    <property type="entry name" value="Peptidase_M28"/>
    <property type="match status" value="1"/>
</dbReference>
<dbReference type="GO" id="GO:0006508">
    <property type="term" value="P:proteolysis"/>
    <property type="evidence" value="ECO:0007669"/>
    <property type="project" value="InterPro"/>
</dbReference>
<sequence>MKMKLTYVLAGIAFVLAMDAAALEVGDIVGCVARNNASTATLDSYQEFLIGNASTPNPLKVQEGDDRRLGSADLLEAQSFASSTMSSYLGSGNVYAQTFSGGVNYVGDLVGSEPSSGVILIGAHIDSTQNHSGGSSAPGGADNGTGVAGLLEAVRVLSQYEYEKTIRFVVFGREESGWDTDTGSWQYMQSLSDEEQAAIVSMTSFDMVGYNHEGNNTATLCIEDDTGLEWQNQFAVAITDYTTLELDLTKTSKWSDHHAFNEAGITSGLLVEELNDGNWPENPYYHTTNDYVIAADGSFQTLEDGTTPYVDLDYATEMTKATVGWAATQAEVIPEPATFAFMGVFGAGFFIVRRFFLI</sequence>
<feature type="signal peptide" evidence="2">
    <location>
        <begin position="1"/>
        <end position="20"/>
    </location>
</feature>